<dbReference type="Proteomes" id="UP000663452">
    <property type="component" value="Chromosome"/>
</dbReference>
<dbReference type="SUPFAM" id="SSF56300">
    <property type="entry name" value="Metallo-dependent phosphatases"/>
    <property type="match status" value="1"/>
</dbReference>
<name>A0ABX7LIC9_9BACL</name>
<gene>
    <name evidence="2" type="ORF">JRJ22_18890</name>
</gene>
<dbReference type="PANTHER" id="PTHR42850:SF4">
    <property type="entry name" value="ZINC-DEPENDENT ENDOPOLYPHOSPHATASE"/>
    <property type="match status" value="1"/>
</dbReference>
<feature type="domain" description="Calcineurin-like phosphoesterase" evidence="1">
    <location>
        <begin position="1"/>
        <end position="196"/>
    </location>
</feature>
<dbReference type="InterPro" id="IPR029052">
    <property type="entry name" value="Metallo-depent_PP-like"/>
</dbReference>
<evidence type="ECO:0000259" key="1">
    <source>
        <dbReference type="Pfam" id="PF00149"/>
    </source>
</evidence>
<evidence type="ECO:0000313" key="3">
    <source>
        <dbReference type="Proteomes" id="UP000663452"/>
    </source>
</evidence>
<dbReference type="Gene3D" id="3.60.21.10">
    <property type="match status" value="1"/>
</dbReference>
<accession>A0ABX7LIC9</accession>
<dbReference type="InterPro" id="IPR050126">
    <property type="entry name" value="Ap4A_hydrolase"/>
</dbReference>
<dbReference type="EMBL" id="CP070969">
    <property type="protein sequence ID" value="QSF47859.1"/>
    <property type="molecule type" value="Genomic_DNA"/>
</dbReference>
<protein>
    <submittedName>
        <fullName evidence="2">Serine/threonine protein phosphatase</fullName>
    </submittedName>
</protein>
<sequence>MRTLVISDIHGCYREFNALLRKVNYIPDQDKLILIGDYVDRGPNSKAIVEQVMSLQAECGAVVLKGNHDKMACDALLSDDEDKLDIHWLNNGGFHTLMSYASANADFVQKDLGWEEYIRIKHWIRQDYRHHLDFLSALPLYYETEDHLFVHAGIDPALADWKTQKDYDFIWIREPFYNHPVRNTSKTVVFGHTSTFEFQDNPGIWFSPLGDKIGIDGGCAYGEQMNCLEIGDGGYKTYYVRLGESE</sequence>
<reference evidence="2 3" key="1">
    <citation type="submission" date="2021-02" db="EMBL/GenBank/DDBJ databases">
        <title>Paenibacillus tianjinensis sp. nov.</title>
        <authorList>
            <person name="Liu H."/>
        </authorList>
    </citation>
    <scope>NUCLEOTIDE SEQUENCE [LARGE SCALE GENOMIC DNA]</scope>
    <source>
        <strain evidence="2 3">TB2019</strain>
    </source>
</reference>
<dbReference type="Pfam" id="PF00149">
    <property type="entry name" value="Metallophos"/>
    <property type="match status" value="1"/>
</dbReference>
<evidence type="ECO:0000313" key="2">
    <source>
        <dbReference type="EMBL" id="QSF47859.1"/>
    </source>
</evidence>
<keyword evidence="3" id="KW-1185">Reference proteome</keyword>
<organism evidence="2 3">
    <name type="scientific">Paenibacillus tianjinensis</name>
    <dbReference type="NCBI Taxonomy" id="2810347"/>
    <lineage>
        <taxon>Bacteria</taxon>
        <taxon>Bacillati</taxon>
        <taxon>Bacillota</taxon>
        <taxon>Bacilli</taxon>
        <taxon>Bacillales</taxon>
        <taxon>Paenibacillaceae</taxon>
        <taxon>Paenibacillus</taxon>
    </lineage>
</organism>
<dbReference type="PANTHER" id="PTHR42850">
    <property type="entry name" value="METALLOPHOSPHOESTERASE"/>
    <property type="match status" value="1"/>
</dbReference>
<dbReference type="InterPro" id="IPR004843">
    <property type="entry name" value="Calcineurin-like_PHP"/>
</dbReference>
<dbReference type="CDD" id="cd00144">
    <property type="entry name" value="MPP_PPP_family"/>
    <property type="match status" value="1"/>
</dbReference>
<proteinExistence type="predicted"/>